<keyword evidence="2 6" id="KW-0812">Transmembrane</keyword>
<evidence type="ECO:0000313" key="7">
    <source>
        <dbReference type="EMBL" id="KAL1586898.1"/>
    </source>
</evidence>
<dbReference type="InterPro" id="IPR036259">
    <property type="entry name" value="MFS_trans_sf"/>
</dbReference>
<organism evidence="7 8">
    <name type="scientific">Cladosporium halotolerans</name>
    <dbReference type="NCBI Taxonomy" id="1052096"/>
    <lineage>
        <taxon>Eukaryota</taxon>
        <taxon>Fungi</taxon>
        <taxon>Dikarya</taxon>
        <taxon>Ascomycota</taxon>
        <taxon>Pezizomycotina</taxon>
        <taxon>Dothideomycetes</taxon>
        <taxon>Dothideomycetidae</taxon>
        <taxon>Cladosporiales</taxon>
        <taxon>Cladosporiaceae</taxon>
        <taxon>Cladosporium</taxon>
    </lineage>
</organism>
<feature type="transmembrane region" description="Helical" evidence="6">
    <location>
        <begin position="505"/>
        <end position="527"/>
    </location>
</feature>
<feature type="transmembrane region" description="Helical" evidence="6">
    <location>
        <begin position="184"/>
        <end position="205"/>
    </location>
</feature>
<feature type="region of interest" description="Disordered" evidence="5">
    <location>
        <begin position="254"/>
        <end position="288"/>
    </location>
</feature>
<keyword evidence="3 6" id="KW-1133">Transmembrane helix</keyword>
<protein>
    <recommendedName>
        <fullName evidence="9">MFS transporter</fullName>
    </recommendedName>
</protein>
<feature type="transmembrane region" description="Helical" evidence="6">
    <location>
        <begin position="57"/>
        <end position="73"/>
    </location>
</feature>
<dbReference type="GO" id="GO:0022857">
    <property type="term" value="F:transmembrane transporter activity"/>
    <property type="evidence" value="ECO:0007669"/>
    <property type="project" value="InterPro"/>
</dbReference>
<dbReference type="Proteomes" id="UP000803884">
    <property type="component" value="Unassembled WGS sequence"/>
</dbReference>
<name>A0AB34KP31_9PEZI</name>
<feature type="transmembrane region" description="Helical" evidence="6">
    <location>
        <begin position="149"/>
        <end position="172"/>
    </location>
</feature>
<comment type="subcellular location">
    <subcellularLocation>
        <location evidence="1">Membrane</location>
        <topology evidence="1">Multi-pass membrane protein</topology>
    </subcellularLocation>
</comment>
<feature type="transmembrane region" description="Helical" evidence="6">
    <location>
        <begin position="211"/>
        <end position="233"/>
    </location>
</feature>
<dbReference type="EMBL" id="JAAQHG020000012">
    <property type="protein sequence ID" value="KAL1586898.1"/>
    <property type="molecule type" value="Genomic_DNA"/>
</dbReference>
<evidence type="ECO:0000256" key="4">
    <source>
        <dbReference type="ARBA" id="ARBA00023136"/>
    </source>
</evidence>
<proteinExistence type="predicted"/>
<dbReference type="Pfam" id="PF07690">
    <property type="entry name" value="MFS_1"/>
    <property type="match status" value="1"/>
</dbReference>
<evidence type="ECO:0000256" key="2">
    <source>
        <dbReference type="ARBA" id="ARBA00022692"/>
    </source>
</evidence>
<feature type="transmembrane region" description="Helical" evidence="6">
    <location>
        <begin position="93"/>
        <end position="113"/>
    </location>
</feature>
<evidence type="ECO:0000313" key="8">
    <source>
        <dbReference type="Proteomes" id="UP000803884"/>
    </source>
</evidence>
<dbReference type="RefSeq" id="XP_069230003.1">
    <property type="nucleotide sequence ID" value="XM_069372700.1"/>
</dbReference>
<dbReference type="AlphaFoldDB" id="A0AB34KP31"/>
<feature type="transmembrane region" description="Helical" evidence="6">
    <location>
        <begin position="325"/>
        <end position="350"/>
    </location>
</feature>
<evidence type="ECO:0000256" key="5">
    <source>
        <dbReference type="SAM" id="MobiDB-lite"/>
    </source>
</evidence>
<dbReference type="GeneID" id="96005538"/>
<evidence type="ECO:0000256" key="1">
    <source>
        <dbReference type="ARBA" id="ARBA00004141"/>
    </source>
</evidence>
<reference evidence="7 8" key="1">
    <citation type="journal article" date="2020" name="Microbiol. Resour. Announc.">
        <title>Draft Genome Sequence of a Cladosporium Species Isolated from the Mesophotic Ascidian Didemnum maculosum.</title>
        <authorList>
            <person name="Gioti A."/>
            <person name="Siaperas R."/>
            <person name="Nikolaivits E."/>
            <person name="Le Goff G."/>
            <person name="Ouazzani J."/>
            <person name="Kotoulas G."/>
            <person name="Topakas E."/>
        </authorList>
    </citation>
    <scope>NUCLEOTIDE SEQUENCE [LARGE SCALE GENOMIC DNA]</scope>
    <source>
        <strain evidence="7 8">TM138-S3</strain>
    </source>
</reference>
<dbReference type="GO" id="GO:0005886">
    <property type="term" value="C:plasma membrane"/>
    <property type="evidence" value="ECO:0007669"/>
    <property type="project" value="TreeGrafter"/>
</dbReference>
<accession>A0AB34KP31</accession>
<comment type="caution">
    <text evidence="7">The sequence shown here is derived from an EMBL/GenBank/DDBJ whole genome shotgun (WGS) entry which is preliminary data.</text>
</comment>
<dbReference type="SUPFAM" id="SSF103473">
    <property type="entry name" value="MFS general substrate transporter"/>
    <property type="match status" value="1"/>
</dbReference>
<feature type="transmembrane region" description="Helical" evidence="6">
    <location>
        <begin position="436"/>
        <end position="462"/>
    </location>
</feature>
<feature type="transmembrane region" description="Helical" evidence="6">
    <location>
        <begin position="370"/>
        <end position="398"/>
    </location>
</feature>
<gene>
    <name evidence="7" type="ORF">WHR41_04094</name>
</gene>
<feature type="transmembrane region" description="Helical" evidence="6">
    <location>
        <begin position="410"/>
        <end position="430"/>
    </location>
</feature>
<dbReference type="PANTHER" id="PTHR23502:SF178">
    <property type="entry name" value="TRANSPORTER, PUTATIVE (AFU_ORTHOLOGUE AFUA_2G02040)-RELATED"/>
    <property type="match status" value="1"/>
</dbReference>
<feature type="transmembrane region" description="Helical" evidence="6">
    <location>
        <begin position="125"/>
        <end position="143"/>
    </location>
</feature>
<dbReference type="PANTHER" id="PTHR23502">
    <property type="entry name" value="MAJOR FACILITATOR SUPERFAMILY"/>
    <property type="match status" value="1"/>
</dbReference>
<evidence type="ECO:0008006" key="9">
    <source>
        <dbReference type="Google" id="ProtNLM"/>
    </source>
</evidence>
<dbReference type="InterPro" id="IPR011701">
    <property type="entry name" value="MFS"/>
</dbReference>
<keyword evidence="8" id="KW-1185">Reference proteome</keyword>
<dbReference type="Gene3D" id="1.20.1250.20">
    <property type="entry name" value="MFS general substrate transporter like domains"/>
    <property type="match status" value="1"/>
</dbReference>
<evidence type="ECO:0000256" key="6">
    <source>
        <dbReference type="SAM" id="Phobius"/>
    </source>
</evidence>
<evidence type="ECO:0000256" key="3">
    <source>
        <dbReference type="ARBA" id="ARBA00022989"/>
    </source>
</evidence>
<feature type="compositionally biased region" description="Basic and acidic residues" evidence="5">
    <location>
        <begin position="254"/>
        <end position="274"/>
    </location>
</feature>
<feature type="transmembrane region" description="Helical" evidence="6">
    <location>
        <begin position="474"/>
        <end position="493"/>
    </location>
</feature>
<sequence length="549" mass="60331">MTDPNIRHSVPGTEYLVDTNRSLDVSHAGSGSSDIVLLPQPTACGRDPLRWSMPKKYWQLTLLALYACGFSYGENNLGAARTVISEQANVPLTALAGGGALNYLLLGFANIFWIPLAMKGGRRPVLLITTLFVLGSMVWQAEFNGAAQWYLSCALNGVGTSAYQAVIQLSIFDMFFVHQRSTSLSFYLFGQQLGSILGLITGGAIADTRGWRWSGWIAAIIEAGTFLLILAGFEETMFPRFLFDQRDELPRTEHGAVMDDHSQDTVEDDGKKGLEPSQSSSAVSERAGEVLPGYERRTMLQRLKLWNYQPEDKTTYWEYFRRPSFLFAFPNVVLAGIIFAFGCTAGIVTFNTISEIMTAAPYNFSTTATGLMFLSALIGSVFGYLTGVFADTVVVFLARRNGGVKEPEMRLWTLCISFVYAGAGYLLYGWGAEEGLHWVAVAFGLGCMIAHQVSACSIATAYAMDSFPGISGEIVVILAICSSCINFAINQSLQYFIDATSFGPVFTFYGLMVLLSMAAAVPMCIWGKQWRKRCAPKYREFLSLRGDVQ</sequence>
<keyword evidence="4 6" id="KW-0472">Membrane</keyword>